<dbReference type="CDD" id="cd04301">
    <property type="entry name" value="NAT_SF"/>
    <property type="match status" value="1"/>
</dbReference>
<keyword evidence="3" id="KW-1185">Reference proteome</keyword>
<evidence type="ECO:0000259" key="1">
    <source>
        <dbReference type="PROSITE" id="PS51186"/>
    </source>
</evidence>
<dbReference type="InterPro" id="IPR016181">
    <property type="entry name" value="Acyl_CoA_acyltransferase"/>
</dbReference>
<proteinExistence type="predicted"/>
<sequence length="154" mass="17635">MAIEVSNLSVSDREEWEGLYRGYADFYQVPMTKKILDQVWSWIFDSEQPFYALIAKDANGVALGIMHYRQMASPLRGAMVGFLDDLYVLPGCRGTGIVDALFDALKVSAKQHGWPFVRWITADNNYRGRGVYDKLAERTPWITYQMPTDNQLLT</sequence>
<dbReference type="GO" id="GO:0016747">
    <property type="term" value="F:acyltransferase activity, transferring groups other than amino-acyl groups"/>
    <property type="evidence" value="ECO:0007669"/>
    <property type="project" value="InterPro"/>
</dbReference>
<dbReference type="eggNOG" id="COG1247">
    <property type="taxonomic scope" value="Bacteria"/>
</dbReference>
<dbReference type="EMBL" id="AAVT01000015">
    <property type="protein sequence ID" value="EAW29766.1"/>
    <property type="molecule type" value="Genomic_DNA"/>
</dbReference>
<dbReference type="SUPFAM" id="SSF55729">
    <property type="entry name" value="Acyl-CoA N-acyltransferases (Nat)"/>
    <property type="match status" value="1"/>
</dbReference>
<organism evidence="2 3">
    <name type="scientific">marine gamma proteobacterium HTCC2143</name>
    <dbReference type="NCBI Taxonomy" id="247633"/>
    <lineage>
        <taxon>Bacteria</taxon>
        <taxon>Pseudomonadati</taxon>
        <taxon>Pseudomonadota</taxon>
        <taxon>Gammaproteobacteria</taxon>
        <taxon>Cellvibrionales</taxon>
        <taxon>Spongiibacteraceae</taxon>
        <taxon>BD1-7 clade</taxon>
    </lineage>
</organism>
<dbReference type="AlphaFoldDB" id="A0YH97"/>
<accession>A0YH97</accession>
<keyword evidence="2" id="KW-0808">Transferase</keyword>
<gene>
    <name evidence="2" type="ORF">GP2143_06953</name>
</gene>
<evidence type="ECO:0000313" key="3">
    <source>
        <dbReference type="Proteomes" id="UP000004931"/>
    </source>
</evidence>
<protein>
    <submittedName>
        <fullName evidence="2">Acetyltransferase</fullName>
    </submittedName>
</protein>
<dbReference type="Gene3D" id="3.40.630.30">
    <property type="match status" value="1"/>
</dbReference>
<dbReference type="STRING" id="247633.GP2143_06953"/>
<feature type="domain" description="N-acetyltransferase" evidence="1">
    <location>
        <begin position="3"/>
        <end position="151"/>
    </location>
</feature>
<reference evidence="2 3" key="1">
    <citation type="journal article" date="2010" name="J. Bacteriol.">
        <title>Genome sequence of the oligotrophic marine Gammaproteobacterium HTCC2143, isolated from the Oregon Coast.</title>
        <authorList>
            <person name="Oh H.M."/>
            <person name="Kang I."/>
            <person name="Ferriera S."/>
            <person name="Giovannoni S.J."/>
            <person name="Cho J.C."/>
        </authorList>
    </citation>
    <scope>NUCLEOTIDE SEQUENCE [LARGE SCALE GENOMIC DNA]</scope>
    <source>
        <strain evidence="2 3">HTCC2143</strain>
    </source>
</reference>
<dbReference type="InterPro" id="IPR000182">
    <property type="entry name" value="GNAT_dom"/>
</dbReference>
<name>A0YH97_9GAMM</name>
<dbReference type="PROSITE" id="PS51186">
    <property type="entry name" value="GNAT"/>
    <property type="match status" value="1"/>
</dbReference>
<comment type="caution">
    <text evidence="2">The sequence shown here is derived from an EMBL/GenBank/DDBJ whole genome shotgun (WGS) entry which is preliminary data.</text>
</comment>
<dbReference type="Proteomes" id="UP000004931">
    <property type="component" value="Unassembled WGS sequence"/>
</dbReference>
<evidence type="ECO:0000313" key="2">
    <source>
        <dbReference type="EMBL" id="EAW29766.1"/>
    </source>
</evidence>
<dbReference type="OrthoDB" id="9805924at2"/>
<dbReference type="Pfam" id="PF00583">
    <property type="entry name" value="Acetyltransf_1"/>
    <property type="match status" value="1"/>
</dbReference>